<keyword evidence="1" id="KW-0645">Protease</keyword>
<proteinExistence type="predicted"/>
<sequence>MDSSIGNVVKSIGWGRKATAAEEAEVARKRTKAQELLKAIKEMALREKEKKDKEGKEQCDLWFGIRDLQHTTEYTMSQIIVDWSQGWDVTSIRLDLGYRD</sequence>
<reference evidence="1 2" key="1">
    <citation type="submission" date="2020-01" db="EMBL/GenBank/DDBJ databases">
        <title>Draft genome sequence of Aspergillus lentulus IFM 60648.</title>
        <authorList>
            <person name="Takahashi H."/>
            <person name="Yaguchi T."/>
        </authorList>
    </citation>
    <scope>NUCLEOTIDE SEQUENCE [LARGE SCALE GENOMIC DNA]</scope>
    <source>
        <strain evidence="1 2">IFM 60648</strain>
    </source>
</reference>
<keyword evidence="2" id="KW-1185">Reference proteome</keyword>
<gene>
    <name evidence="1" type="ORF">IFM60648_09046</name>
</gene>
<organism evidence="1 2">
    <name type="scientific">Aspergillus lentulus</name>
    <dbReference type="NCBI Taxonomy" id="293939"/>
    <lineage>
        <taxon>Eukaryota</taxon>
        <taxon>Fungi</taxon>
        <taxon>Dikarya</taxon>
        <taxon>Ascomycota</taxon>
        <taxon>Pezizomycotina</taxon>
        <taxon>Eurotiomycetes</taxon>
        <taxon>Eurotiomycetidae</taxon>
        <taxon>Eurotiales</taxon>
        <taxon>Aspergillaceae</taxon>
        <taxon>Aspergillus</taxon>
        <taxon>Aspergillus subgen. Fumigati</taxon>
    </lineage>
</organism>
<protein>
    <submittedName>
        <fullName evidence="1">Pro-apoptotic serine protease nma111</fullName>
    </submittedName>
</protein>
<dbReference type="EMBL" id="BLKI01000076">
    <property type="protein sequence ID" value="GFF90383.1"/>
    <property type="molecule type" value="Genomic_DNA"/>
</dbReference>
<comment type="caution">
    <text evidence="1">The sequence shown here is derived from an EMBL/GenBank/DDBJ whole genome shotgun (WGS) entry which is preliminary data.</text>
</comment>
<dbReference type="Proteomes" id="UP000465220">
    <property type="component" value="Unassembled WGS sequence"/>
</dbReference>
<dbReference type="GO" id="GO:0008233">
    <property type="term" value="F:peptidase activity"/>
    <property type="evidence" value="ECO:0007669"/>
    <property type="project" value="UniProtKB-KW"/>
</dbReference>
<name>A0ABQ1B168_ASPLE</name>
<keyword evidence="1" id="KW-0378">Hydrolase</keyword>
<dbReference type="GO" id="GO:0006508">
    <property type="term" value="P:proteolysis"/>
    <property type="evidence" value="ECO:0007669"/>
    <property type="project" value="UniProtKB-KW"/>
</dbReference>
<evidence type="ECO:0000313" key="1">
    <source>
        <dbReference type="EMBL" id="GFF90383.1"/>
    </source>
</evidence>
<accession>A0ABQ1B168</accession>
<evidence type="ECO:0000313" key="2">
    <source>
        <dbReference type="Proteomes" id="UP000465220"/>
    </source>
</evidence>